<dbReference type="RefSeq" id="XP_040751303.1">
    <property type="nucleotide sequence ID" value="XM_040900416.1"/>
</dbReference>
<dbReference type="Proteomes" id="UP000244073">
    <property type="component" value="Unassembled WGS sequence"/>
</dbReference>
<dbReference type="AlphaFoldDB" id="A0A2T5LUE4"/>
<gene>
    <name evidence="2" type="ORF">P175DRAFT_0547902</name>
</gene>
<dbReference type="GeneID" id="63817299"/>
<name>A0A2T5LUE4_9EURO</name>
<accession>A0A2T5LUE4</accession>
<organism evidence="2 3">
    <name type="scientific">Aspergillus ochraceoroseus IBT 24754</name>
    <dbReference type="NCBI Taxonomy" id="1392256"/>
    <lineage>
        <taxon>Eukaryota</taxon>
        <taxon>Fungi</taxon>
        <taxon>Dikarya</taxon>
        <taxon>Ascomycota</taxon>
        <taxon>Pezizomycotina</taxon>
        <taxon>Eurotiomycetes</taxon>
        <taxon>Eurotiomycetidae</taxon>
        <taxon>Eurotiales</taxon>
        <taxon>Aspergillaceae</taxon>
        <taxon>Aspergillus</taxon>
        <taxon>Aspergillus subgen. Nidulantes</taxon>
    </lineage>
</organism>
<feature type="compositionally biased region" description="Basic and acidic residues" evidence="1">
    <location>
        <begin position="215"/>
        <end position="229"/>
    </location>
</feature>
<evidence type="ECO:0000313" key="2">
    <source>
        <dbReference type="EMBL" id="PTU19911.1"/>
    </source>
</evidence>
<comment type="caution">
    <text evidence="2">The sequence shown here is derived from an EMBL/GenBank/DDBJ whole genome shotgun (WGS) entry which is preliminary data.</text>
</comment>
<dbReference type="VEuPathDB" id="FungiDB:P175DRAFT_0547902"/>
<protein>
    <submittedName>
        <fullName evidence="2">Uncharacterized protein</fullName>
    </submittedName>
</protein>
<evidence type="ECO:0000256" key="1">
    <source>
        <dbReference type="SAM" id="MobiDB-lite"/>
    </source>
</evidence>
<dbReference type="EMBL" id="MSFN02000005">
    <property type="protein sequence ID" value="PTU19911.1"/>
    <property type="molecule type" value="Genomic_DNA"/>
</dbReference>
<reference evidence="2 3" key="1">
    <citation type="journal article" date="2018" name="Proc. Natl. Acad. Sci. U.S.A.">
        <title>Linking secondary metabolites to gene clusters through genome sequencing of six diverse Aspergillus species.</title>
        <authorList>
            <person name="Kaerboelling I."/>
            <person name="Vesth T.C."/>
            <person name="Frisvad J.C."/>
            <person name="Nybo J.L."/>
            <person name="Theobald S."/>
            <person name="Kuo A."/>
            <person name="Bowyer P."/>
            <person name="Matsuda Y."/>
            <person name="Mondo S."/>
            <person name="Lyhne E.K."/>
            <person name="Kogle M.E."/>
            <person name="Clum A."/>
            <person name="Lipzen A."/>
            <person name="Salamov A."/>
            <person name="Ngan C.Y."/>
            <person name="Daum C."/>
            <person name="Chiniquy J."/>
            <person name="Barry K."/>
            <person name="LaButti K."/>
            <person name="Haridas S."/>
            <person name="Simmons B.A."/>
            <person name="Magnuson J.K."/>
            <person name="Mortensen U.H."/>
            <person name="Larsen T.O."/>
            <person name="Grigoriev I.V."/>
            <person name="Baker S.E."/>
            <person name="Andersen M.R."/>
        </authorList>
    </citation>
    <scope>NUCLEOTIDE SEQUENCE [LARGE SCALE GENOMIC DNA]</scope>
    <source>
        <strain evidence="2 3">IBT 24754</strain>
    </source>
</reference>
<feature type="region of interest" description="Disordered" evidence="1">
    <location>
        <begin position="214"/>
        <end position="237"/>
    </location>
</feature>
<evidence type="ECO:0000313" key="3">
    <source>
        <dbReference type="Proteomes" id="UP000244073"/>
    </source>
</evidence>
<sequence length="237" mass="27331">MFQLGVLAFQNSIDMTALRVIVSFFLIKDIKSLIYPEYSFFAHFRADEKPTMHTLLPIIKGSYLPHNPSSISKKKRRLFVDENLRSEYNADCEKDGLELVRILISQWPCAEPSVEGFETTCLDTAQALKALLPEWQRMYQNMQLCDHVRKVQNILNYYFKGKNDVLESPMLADCRPVDLLGPRVRSYYSHPRLGEELVGKKALNLADIIELTADNENHENQPREEKNLGRDPITPDT</sequence>
<proteinExistence type="predicted"/>